<dbReference type="Proteomes" id="UP000247810">
    <property type="component" value="Unassembled WGS sequence"/>
</dbReference>
<dbReference type="InterPro" id="IPR036291">
    <property type="entry name" value="NAD(P)-bd_dom_sf"/>
</dbReference>
<accession>A0A319DEV1</accession>
<organism evidence="1 2">
    <name type="scientific">Aspergillus ellipticus CBS 707.79</name>
    <dbReference type="NCBI Taxonomy" id="1448320"/>
    <lineage>
        <taxon>Eukaryota</taxon>
        <taxon>Fungi</taxon>
        <taxon>Dikarya</taxon>
        <taxon>Ascomycota</taxon>
        <taxon>Pezizomycotina</taxon>
        <taxon>Eurotiomycetes</taxon>
        <taxon>Eurotiomycetidae</taxon>
        <taxon>Eurotiales</taxon>
        <taxon>Aspergillaceae</taxon>
        <taxon>Aspergillus</taxon>
        <taxon>Aspergillus subgen. Circumdati</taxon>
    </lineage>
</organism>
<dbReference type="VEuPathDB" id="FungiDB:BO71DRAFT_194047"/>
<evidence type="ECO:0000313" key="2">
    <source>
        <dbReference type="Proteomes" id="UP000247810"/>
    </source>
</evidence>
<reference evidence="1 2" key="1">
    <citation type="submission" date="2018-02" db="EMBL/GenBank/DDBJ databases">
        <title>The genomes of Aspergillus section Nigri reveals drivers in fungal speciation.</title>
        <authorList>
            <consortium name="DOE Joint Genome Institute"/>
            <person name="Vesth T.C."/>
            <person name="Nybo J."/>
            <person name="Theobald S."/>
            <person name="Brandl J."/>
            <person name="Frisvad J.C."/>
            <person name="Nielsen K.F."/>
            <person name="Lyhne E.K."/>
            <person name="Kogle M.E."/>
            <person name="Kuo A."/>
            <person name="Riley R."/>
            <person name="Clum A."/>
            <person name="Nolan M."/>
            <person name="Lipzen A."/>
            <person name="Salamov A."/>
            <person name="Henrissat B."/>
            <person name="Wiebenga A."/>
            <person name="De vries R.P."/>
            <person name="Grigoriev I.V."/>
            <person name="Mortensen U.H."/>
            <person name="Andersen M.R."/>
            <person name="Baker S.E."/>
        </authorList>
    </citation>
    <scope>NUCLEOTIDE SEQUENCE [LARGE SCALE GENOMIC DNA]</scope>
    <source>
        <strain evidence="1 2">CBS 707.79</strain>
    </source>
</reference>
<gene>
    <name evidence="1" type="ORF">BO71DRAFT_194047</name>
</gene>
<proteinExistence type="predicted"/>
<dbReference type="AlphaFoldDB" id="A0A319DEV1"/>
<dbReference type="EMBL" id="KZ825846">
    <property type="protein sequence ID" value="PYH95889.1"/>
    <property type="molecule type" value="Genomic_DNA"/>
</dbReference>
<keyword evidence="2" id="KW-1185">Reference proteome</keyword>
<evidence type="ECO:0000313" key="1">
    <source>
        <dbReference type="EMBL" id="PYH95889.1"/>
    </source>
</evidence>
<protein>
    <recommendedName>
        <fullName evidence="3">NAD(P)-binding protein</fullName>
    </recommendedName>
</protein>
<sequence>MNPDSETLYTVTNINTETTPPFTTAMQAYWASKALARAAMQSFITNHRPAFDTITLLPGVVIGPDDRLTDDPTATPPSLLQGTRAAVLAPALTPSLNSPFPYVGVPVHVADVARAHIDAVDSDRIPGNTEYILSSDAPEGVVWDRDARAVARKYFAGEVEAGVLPLEGSLGHVKWRVDARSAERVFGWRFVGFEETFRLLLGQYLRLIKGGGGAELS</sequence>
<dbReference type="SUPFAM" id="SSF51735">
    <property type="entry name" value="NAD(P)-binding Rossmann-fold domains"/>
    <property type="match status" value="1"/>
</dbReference>
<evidence type="ECO:0008006" key="3">
    <source>
        <dbReference type="Google" id="ProtNLM"/>
    </source>
</evidence>
<dbReference type="STRING" id="1448320.A0A319DEV1"/>
<name>A0A319DEV1_9EURO</name>
<dbReference type="OrthoDB" id="2735536at2759"/>
<dbReference type="Gene3D" id="3.40.50.720">
    <property type="entry name" value="NAD(P)-binding Rossmann-like Domain"/>
    <property type="match status" value="1"/>
</dbReference>